<dbReference type="InterPro" id="IPR047057">
    <property type="entry name" value="MerR_fam"/>
</dbReference>
<keyword evidence="2" id="KW-0805">Transcription regulation</keyword>
<dbReference type="InterPro" id="IPR009061">
    <property type="entry name" value="DNA-bd_dom_put_sf"/>
</dbReference>
<evidence type="ECO:0000259" key="5">
    <source>
        <dbReference type="PROSITE" id="PS50937"/>
    </source>
</evidence>
<name>A0A242K1B8_9ENTE</name>
<dbReference type="RefSeq" id="WP_086350547.1">
    <property type="nucleotide sequence ID" value="NZ_CP147247.1"/>
</dbReference>
<dbReference type="GO" id="GO:0003677">
    <property type="term" value="F:DNA binding"/>
    <property type="evidence" value="ECO:0007669"/>
    <property type="project" value="UniProtKB-KW"/>
</dbReference>
<reference evidence="7" key="2">
    <citation type="submission" date="2017-05" db="EMBL/GenBank/DDBJ databases">
        <authorList>
            <consortium name="The Broad Institute Genomics Platform"/>
            <consortium name="The Broad Institute Genomic Center for Infectious Diseases"/>
            <person name="Earl A."/>
            <person name="Manson A."/>
            <person name="Schwartman J."/>
            <person name="Gilmore M."/>
            <person name="Abouelleil A."/>
            <person name="Cao P."/>
            <person name="Chapman S."/>
            <person name="Cusick C."/>
            <person name="Shea T."/>
            <person name="Young S."/>
            <person name="Neafsey D."/>
            <person name="Nusbaum C."/>
            <person name="Birren B."/>
        </authorList>
    </citation>
    <scope>NUCLEOTIDE SEQUENCE</scope>
    <source>
        <strain evidence="7">9E7_DIV0242</strain>
    </source>
</reference>
<dbReference type="Gene3D" id="3.20.80.10">
    <property type="entry name" value="Regulatory factor, effector binding domain"/>
    <property type="match status" value="1"/>
</dbReference>
<dbReference type="SUPFAM" id="SSF46955">
    <property type="entry name" value="Putative DNA-binding domain"/>
    <property type="match status" value="1"/>
</dbReference>
<keyword evidence="8" id="KW-1185">Reference proteome</keyword>
<keyword evidence="4" id="KW-0804">Transcription</keyword>
<dbReference type="PANTHER" id="PTHR30204:SF69">
    <property type="entry name" value="MERR-FAMILY TRANSCRIPTIONAL REGULATOR"/>
    <property type="match status" value="1"/>
</dbReference>
<feature type="domain" description="HTH merR-type" evidence="5">
    <location>
        <begin position="1"/>
        <end position="73"/>
    </location>
</feature>
<dbReference type="SUPFAM" id="SSF55136">
    <property type="entry name" value="Probable bacterial effector-binding domain"/>
    <property type="match status" value="1"/>
</dbReference>
<sequence>MEKFLSISEVAEYAGVSRRTLIYYDQIDLFKPKKIGENGYRYYTFDQYGEIDVILILKALNMPLDEIRTFLKRRNPEYTQKELLNQREKVTKKIQELEQIRTALDSYISRHEKIEAADFEALILDYREKEHFVVSELIEPTDGSLAFQVYSRFYALIQSRDIFSGYPIGFLVDGRVIEEENIHTGPYRALIRIPEERVALYSDNQLIVRPAGYYLSGFVKDEIHQLTDFSDRFKKYLDEHDLVVDGDIWELAWQDEIATANQEQQIFEVMLPVKSRSGKALEKQ</sequence>
<evidence type="ECO:0000313" key="8">
    <source>
        <dbReference type="Proteomes" id="UP000195141"/>
    </source>
</evidence>
<dbReference type="GO" id="GO:0003700">
    <property type="term" value="F:DNA-binding transcription factor activity"/>
    <property type="evidence" value="ECO:0007669"/>
    <property type="project" value="InterPro"/>
</dbReference>
<dbReference type="PANTHER" id="PTHR30204">
    <property type="entry name" value="REDOX-CYCLING DRUG-SENSING TRANSCRIPTIONAL ACTIVATOR SOXR"/>
    <property type="match status" value="1"/>
</dbReference>
<organism evidence="6">
    <name type="scientific">Candidatus Enterococcus clewellii</name>
    <dbReference type="NCBI Taxonomy" id="1834193"/>
    <lineage>
        <taxon>Bacteria</taxon>
        <taxon>Bacillati</taxon>
        <taxon>Bacillota</taxon>
        <taxon>Bacilli</taxon>
        <taxon>Lactobacillales</taxon>
        <taxon>Enterococcaceae</taxon>
        <taxon>Enterococcus</taxon>
    </lineage>
</organism>
<keyword evidence="3" id="KW-0238">DNA-binding</keyword>
<gene>
    <name evidence="7" type="ORF">A5888_003253</name>
    <name evidence="6" type="ORF">A5888_003549</name>
</gene>
<protein>
    <recommendedName>
        <fullName evidence="5">HTH merR-type domain-containing protein</fullName>
    </recommendedName>
</protein>
<keyword evidence="1" id="KW-0678">Repressor</keyword>
<proteinExistence type="predicted"/>
<evidence type="ECO:0000313" key="7">
    <source>
        <dbReference type="EMBL" id="WYJ91485.1"/>
    </source>
</evidence>
<evidence type="ECO:0000256" key="2">
    <source>
        <dbReference type="ARBA" id="ARBA00023015"/>
    </source>
</evidence>
<evidence type="ECO:0000313" key="6">
    <source>
        <dbReference type="EMBL" id="OTP11450.1"/>
    </source>
</evidence>
<evidence type="ECO:0000256" key="1">
    <source>
        <dbReference type="ARBA" id="ARBA00022491"/>
    </source>
</evidence>
<dbReference type="EMBL" id="CP147247">
    <property type="protein sequence ID" value="WYJ91485.1"/>
    <property type="molecule type" value="Genomic_DNA"/>
</dbReference>
<dbReference type="InterPro" id="IPR011256">
    <property type="entry name" value="Reg_factor_effector_dom_sf"/>
</dbReference>
<evidence type="ECO:0000256" key="3">
    <source>
        <dbReference type="ARBA" id="ARBA00023125"/>
    </source>
</evidence>
<dbReference type="Pfam" id="PF13411">
    <property type="entry name" value="MerR_1"/>
    <property type="match status" value="1"/>
</dbReference>
<dbReference type="SMART" id="SM00422">
    <property type="entry name" value="HTH_MERR"/>
    <property type="match status" value="1"/>
</dbReference>
<dbReference type="AlphaFoldDB" id="A0A242K1B8"/>
<reference evidence="6" key="1">
    <citation type="submission" date="2017-05" db="EMBL/GenBank/DDBJ databases">
        <title>The Genome Sequence of Enterococcus sp. 9E7_DIV0242.</title>
        <authorList>
            <consortium name="The Broad Institute Genomics Platform"/>
            <consortium name="The Broad Institute Genomic Center for Infectious Diseases"/>
            <person name="Earl A."/>
            <person name="Manson A."/>
            <person name="Schwartman J."/>
            <person name="Gilmore M."/>
            <person name="Abouelleil A."/>
            <person name="Cao P."/>
            <person name="Chapman S."/>
            <person name="Cusick C."/>
            <person name="Shea T."/>
            <person name="Young S."/>
            <person name="Neafsey D."/>
            <person name="Nusbaum C."/>
            <person name="Birren B."/>
        </authorList>
    </citation>
    <scope>NUCLEOTIDE SEQUENCE [LARGE SCALE GENOMIC DNA]</scope>
    <source>
        <strain evidence="6">9E7_DIV0242</strain>
    </source>
</reference>
<dbReference type="EMBL" id="NGMM01000007">
    <property type="protein sequence ID" value="OTP11450.1"/>
    <property type="molecule type" value="Genomic_DNA"/>
</dbReference>
<dbReference type="OrthoDB" id="9814833at2"/>
<dbReference type="Proteomes" id="UP000195141">
    <property type="component" value="Chromosome"/>
</dbReference>
<evidence type="ECO:0000256" key="4">
    <source>
        <dbReference type="ARBA" id="ARBA00023163"/>
    </source>
</evidence>
<dbReference type="InterPro" id="IPR000551">
    <property type="entry name" value="MerR-type_HTH_dom"/>
</dbReference>
<dbReference type="Gene3D" id="1.10.1660.10">
    <property type="match status" value="1"/>
</dbReference>
<dbReference type="PROSITE" id="PS50937">
    <property type="entry name" value="HTH_MERR_2"/>
    <property type="match status" value="1"/>
</dbReference>
<accession>A0A242K1B8</accession>
<reference evidence="7" key="3">
    <citation type="submission" date="2024-03" db="EMBL/GenBank/DDBJ databases">
        <title>The Genome Sequence of Enterococcus sp. DIV0242b.</title>
        <authorList>
            <consortium name="The Broad Institute Genomics Platform"/>
            <consortium name="The Broad Institute Microbial Omics Core"/>
            <consortium name="The Broad Institute Genomic Center for Infectious Diseases"/>
            <person name="Earl A."/>
            <person name="Manson A."/>
            <person name="Gilmore M."/>
            <person name="Schwartman J."/>
            <person name="Shea T."/>
            <person name="Abouelleil A."/>
            <person name="Cao P."/>
            <person name="Chapman S."/>
            <person name="Cusick C."/>
            <person name="Young S."/>
            <person name="Neafsey D."/>
            <person name="Nusbaum C."/>
            <person name="Birren B."/>
        </authorList>
    </citation>
    <scope>NUCLEOTIDE SEQUENCE</scope>
    <source>
        <strain evidence="7">9E7_DIV0242</strain>
    </source>
</reference>